<evidence type="ECO:0000313" key="2">
    <source>
        <dbReference type="EMBL" id="ORY42094.1"/>
    </source>
</evidence>
<keyword evidence="1" id="KW-0472">Membrane</keyword>
<feature type="transmembrane region" description="Helical" evidence="1">
    <location>
        <begin position="233"/>
        <end position="259"/>
    </location>
</feature>
<keyword evidence="1" id="KW-1133">Transmembrane helix</keyword>
<proteinExistence type="predicted"/>
<feature type="non-terminal residue" evidence="2">
    <location>
        <position position="281"/>
    </location>
</feature>
<dbReference type="AlphaFoldDB" id="A0A1Y2C5E1"/>
<evidence type="ECO:0000256" key="1">
    <source>
        <dbReference type="SAM" id="Phobius"/>
    </source>
</evidence>
<evidence type="ECO:0000313" key="3">
    <source>
        <dbReference type="Proteomes" id="UP000193920"/>
    </source>
</evidence>
<gene>
    <name evidence="2" type="ORF">LY90DRAFT_671927</name>
</gene>
<organism evidence="2 3">
    <name type="scientific">Neocallimastix californiae</name>
    <dbReference type="NCBI Taxonomy" id="1754190"/>
    <lineage>
        <taxon>Eukaryota</taxon>
        <taxon>Fungi</taxon>
        <taxon>Fungi incertae sedis</taxon>
        <taxon>Chytridiomycota</taxon>
        <taxon>Chytridiomycota incertae sedis</taxon>
        <taxon>Neocallimastigomycetes</taxon>
        <taxon>Neocallimastigales</taxon>
        <taxon>Neocallimastigaceae</taxon>
        <taxon>Neocallimastix</taxon>
    </lineage>
</organism>
<comment type="caution">
    <text evidence="2">The sequence shown here is derived from an EMBL/GenBank/DDBJ whole genome shotgun (WGS) entry which is preliminary data.</text>
</comment>
<protein>
    <submittedName>
        <fullName evidence="2">Uncharacterized protein</fullName>
    </submittedName>
</protein>
<keyword evidence="1" id="KW-0812">Transmembrane</keyword>
<name>A0A1Y2C5E1_9FUNG</name>
<sequence length="281" mass="33337">MLSETEYSYASSQRQYFIENGANATYFQWLQSKGTNFTCYLEYLNSLSKEQRLDNKIEVIRTIIYALHRPIQFIFFYWTILIFILHKFNLRKPVMRIILIHFILRSLGDVIDKFGDLMPRYFSNDPIKDNQGNIIGYKCKYDSPAPEMHPLRWMVTRQIGCVLWCFGEMVGDWYPLLRTRAVAKKQKSMWLVYISCGLFNLSKIALISVHFSLSPTQLYDKQGVYRKKRVNKFYFTYWLIQLLIIYASMIYDCTVYFVLRKNLSGIVKNSSGFIKKFKTVS</sequence>
<dbReference type="STRING" id="1754190.A0A1Y2C5E1"/>
<dbReference type="OrthoDB" id="2141088at2759"/>
<keyword evidence="3" id="KW-1185">Reference proteome</keyword>
<accession>A0A1Y2C5E1</accession>
<dbReference type="Proteomes" id="UP000193920">
    <property type="component" value="Unassembled WGS sequence"/>
</dbReference>
<dbReference type="EMBL" id="MCOG01000121">
    <property type="protein sequence ID" value="ORY42094.1"/>
    <property type="molecule type" value="Genomic_DNA"/>
</dbReference>
<reference evidence="2 3" key="1">
    <citation type="submission" date="2016-08" db="EMBL/GenBank/DDBJ databases">
        <title>A Parts List for Fungal Cellulosomes Revealed by Comparative Genomics.</title>
        <authorList>
            <consortium name="DOE Joint Genome Institute"/>
            <person name="Haitjema C.H."/>
            <person name="Gilmore S.P."/>
            <person name="Henske J.K."/>
            <person name="Solomon K.V."/>
            <person name="De Groot R."/>
            <person name="Kuo A."/>
            <person name="Mondo S.J."/>
            <person name="Salamov A.A."/>
            <person name="Labutti K."/>
            <person name="Zhao Z."/>
            <person name="Chiniquy J."/>
            <person name="Barry K."/>
            <person name="Brewer H.M."/>
            <person name="Purvine S.O."/>
            <person name="Wright A.T."/>
            <person name="Boxma B."/>
            <person name="Van Alen T."/>
            <person name="Hackstein J.H."/>
            <person name="Baker S.E."/>
            <person name="Grigoriev I.V."/>
            <person name="O'Malley M.A."/>
        </authorList>
    </citation>
    <scope>NUCLEOTIDE SEQUENCE [LARGE SCALE GENOMIC DNA]</scope>
    <source>
        <strain evidence="2 3">G1</strain>
    </source>
</reference>
<feature type="transmembrane region" description="Helical" evidence="1">
    <location>
        <begin position="71"/>
        <end position="90"/>
    </location>
</feature>
<feature type="transmembrane region" description="Helical" evidence="1">
    <location>
        <begin position="190"/>
        <end position="213"/>
    </location>
</feature>